<evidence type="ECO:0000256" key="2">
    <source>
        <dbReference type="ARBA" id="ARBA00001593"/>
    </source>
</evidence>
<dbReference type="Pfam" id="PF00211">
    <property type="entry name" value="Guanylate_cyc"/>
    <property type="match status" value="1"/>
</dbReference>
<accession>A0A1I8A909</accession>
<dbReference type="Gene3D" id="3.30.70.1230">
    <property type="entry name" value="Nucleotide cyclase"/>
    <property type="match status" value="1"/>
</dbReference>
<dbReference type="PANTHER" id="PTHR45627:SF8">
    <property type="entry name" value="ADENYLATE CYCLASE TYPE 9"/>
    <property type="match status" value="1"/>
</dbReference>
<keyword evidence="14" id="KW-1185">Reference proteome</keyword>
<proteinExistence type="predicted"/>
<dbReference type="GO" id="GO:0005524">
    <property type="term" value="F:ATP binding"/>
    <property type="evidence" value="ECO:0007669"/>
    <property type="project" value="UniProtKB-KW"/>
</dbReference>
<comment type="catalytic activity">
    <reaction evidence="1">
        <text>GTP = 3',5'-cyclic GMP + diphosphate</text>
        <dbReference type="Rhea" id="RHEA:13665"/>
        <dbReference type="ChEBI" id="CHEBI:33019"/>
        <dbReference type="ChEBI" id="CHEBI:37565"/>
        <dbReference type="ChEBI" id="CHEBI:57746"/>
        <dbReference type="EC" id="4.6.1.2"/>
    </reaction>
</comment>
<dbReference type="InterPro" id="IPR001054">
    <property type="entry name" value="A/G_cyclase"/>
</dbReference>
<dbReference type="GO" id="GO:0005886">
    <property type="term" value="C:plasma membrane"/>
    <property type="evidence" value="ECO:0007669"/>
    <property type="project" value="TreeGrafter"/>
</dbReference>
<evidence type="ECO:0000256" key="7">
    <source>
        <dbReference type="ARBA" id="ARBA00022741"/>
    </source>
</evidence>
<dbReference type="EC" id="4.6.1.1" evidence="4"/>
<dbReference type="GO" id="GO:0007189">
    <property type="term" value="P:adenylate cyclase-activating G protein-coupled receptor signaling pathway"/>
    <property type="evidence" value="ECO:0007669"/>
    <property type="project" value="TreeGrafter"/>
</dbReference>
<organism evidence="14 15">
    <name type="scientific">Steinernema glaseri</name>
    <dbReference type="NCBI Taxonomy" id="37863"/>
    <lineage>
        <taxon>Eukaryota</taxon>
        <taxon>Metazoa</taxon>
        <taxon>Ecdysozoa</taxon>
        <taxon>Nematoda</taxon>
        <taxon>Chromadorea</taxon>
        <taxon>Rhabditida</taxon>
        <taxon>Tylenchina</taxon>
        <taxon>Panagrolaimomorpha</taxon>
        <taxon>Strongyloidoidea</taxon>
        <taxon>Steinernematidae</taxon>
        <taxon>Steinernema</taxon>
    </lineage>
</organism>
<dbReference type="GO" id="GO:0004383">
    <property type="term" value="F:guanylate cyclase activity"/>
    <property type="evidence" value="ECO:0007669"/>
    <property type="project" value="UniProtKB-EC"/>
</dbReference>
<dbReference type="PANTHER" id="PTHR45627">
    <property type="entry name" value="ADENYLATE CYCLASE TYPE 1"/>
    <property type="match status" value="1"/>
</dbReference>
<comment type="subcellular location">
    <subcellularLocation>
        <location evidence="3">Membrane</location>
        <topology evidence="3">Multi-pass membrane protein</topology>
    </subcellularLocation>
</comment>
<feature type="domain" description="Guanylate cyclase" evidence="13">
    <location>
        <begin position="15"/>
        <end position="49"/>
    </location>
</feature>
<keyword evidence="9" id="KW-0460">Magnesium</keyword>
<evidence type="ECO:0000256" key="8">
    <source>
        <dbReference type="ARBA" id="ARBA00022840"/>
    </source>
</evidence>
<evidence type="ECO:0000313" key="15">
    <source>
        <dbReference type="WBParaSite" id="L893_g3492.t1"/>
    </source>
</evidence>
<evidence type="ECO:0000256" key="4">
    <source>
        <dbReference type="ARBA" id="ARBA00012201"/>
    </source>
</evidence>
<dbReference type="InterPro" id="IPR029787">
    <property type="entry name" value="Nucleotide_cyclase"/>
</dbReference>
<evidence type="ECO:0000313" key="14">
    <source>
        <dbReference type="Proteomes" id="UP000095287"/>
    </source>
</evidence>
<dbReference type="GO" id="GO:0004016">
    <property type="term" value="F:adenylate cyclase activity"/>
    <property type="evidence" value="ECO:0007669"/>
    <property type="project" value="UniProtKB-EC"/>
</dbReference>
<keyword evidence="5" id="KW-0812">Transmembrane</keyword>
<evidence type="ECO:0000256" key="5">
    <source>
        <dbReference type="ARBA" id="ARBA00022692"/>
    </source>
</evidence>
<evidence type="ECO:0000256" key="9">
    <source>
        <dbReference type="ARBA" id="ARBA00022842"/>
    </source>
</evidence>
<dbReference type="WBParaSite" id="L893_g3492.t1">
    <property type="protein sequence ID" value="L893_g3492.t1"/>
    <property type="gene ID" value="L893_g3492"/>
</dbReference>
<evidence type="ECO:0000256" key="1">
    <source>
        <dbReference type="ARBA" id="ARBA00001436"/>
    </source>
</evidence>
<dbReference type="SUPFAM" id="SSF55073">
    <property type="entry name" value="Nucleotide cyclase"/>
    <property type="match status" value="1"/>
</dbReference>
<dbReference type="AlphaFoldDB" id="A0A1I8A909"/>
<reference evidence="15" key="1">
    <citation type="submission" date="2016-11" db="UniProtKB">
        <authorList>
            <consortium name="WormBaseParasite"/>
        </authorList>
    </citation>
    <scope>IDENTIFICATION</scope>
</reference>
<sequence length="111" mass="12528">MLFNQDLLNFDFVCKLGFNVGPVTAGVIGTTKLYYDIWGDTVNIASRMYSTGVQNRIQVSQRTRDLLCDRYDFEYRDHIEVKGIDGGMDTYLLVGRKGEPPFSSTSAPCPF</sequence>
<keyword evidence="8" id="KW-0067">ATP-binding</keyword>
<evidence type="ECO:0000256" key="10">
    <source>
        <dbReference type="ARBA" id="ARBA00022989"/>
    </source>
</evidence>
<dbReference type="Proteomes" id="UP000095287">
    <property type="component" value="Unplaced"/>
</dbReference>
<dbReference type="GO" id="GO:0035556">
    <property type="term" value="P:intracellular signal transduction"/>
    <property type="evidence" value="ECO:0007669"/>
    <property type="project" value="InterPro"/>
</dbReference>
<dbReference type="PROSITE" id="PS50125">
    <property type="entry name" value="GUANYLATE_CYCLASE_2"/>
    <property type="match status" value="1"/>
</dbReference>
<keyword evidence="11" id="KW-0472">Membrane</keyword>
<keyword evidence="7" id="KW-0547">Nucleotide-binding</keyword>
<evidence type="ECO:0000256" key="6">
    <source>
        <dbReference type="ARBA" id="ARBA00022723"/>
    </source>
</evidence>
<keyword evidence="12" id="KW-0456">Lyase</keyword>
<dbReference type="GO" id="GO:0046872">
    <property type="term" value="F:metal ion binding"/>
    <property type="evidence" value="ECO:0007669"/>
    <property type="project" value="UniProtKB-KW"/>
</dbReference>
<name>A0A1I8A909_9BILA</name>
<comment type="catalytic activity">
    <reaction evidence="2">
        <text>ATP = 3',5'-cyclic AMP + diphosphate</text>
        <dbReference type="Rhea" id="RHEA:15389"/>
        <dbReference type="ChEBI" id="CHEBI:30616"/>
        <dbReference type="ChEBI" id="CHEBI:33019"/>
        <dbReference type="ChEBI" id="CHEBI:58165"/>
        <dbReference type="EC" id="4.6.1.1"/>
    </reaction>
</comment>
<keyword evidence="10" id="KW-1133">Transmembrane helix</keyword>
<evidence type="ECO:0000259" key="13">
    <source>
        <dbReference type="PROSITE" id="PS50125"/>
    </source>
</evidence>
<evidence type="ECO:0000256" key="12">
    <source>
        <dbReference type="ARBA" id="ARBA00023239"/>
    </source>
</evidence>
<evidence type="ECO:0000256" key="3">
    <source>
        <dbReference type="ARBA" id="ARBA00004141"/>
    </source>
</evidence>
<dbReference type="CDD" id="cd07302">
    <property type="entry name" value="CHD"/>
    <property type="match status" value="1"/>
</dbReference>
<protein>
    <recommendedName>
        <fullName evidence="4">adenylate cyclase</fullName>
        <ecNumber evidence="4">4.6.1.1</ecNumber>
    </recommendedName>
</protein>
<evidence type="ECO:0000256" key="11">
    <source>
        <dbReference type="ARBA" id="ARBA00023136"/>
    </source>
</evidence>
<keyword evidence="6" id="KW-0479">Metal-binding</keyword>